<proteinExistence type="predicted"/>
<comment type="caution">
    <text evidence="1">The sequence shown here is derived from an EMBL/GenBank/DDBJ whole genome shotgun (WGS) entry which is preliminary data.</text>
</comment>
<dbReference type="AlphaFoldDB" id="A0A1V5SCN9"/>
<gene>
    <name evidence="1" type="ORF">BWY43_00571</name>
</gene>
<accession>A0A1V5SCN9</accession>
<evidence type="ECO:0000313" key="1">
    <source>
        <dbReference type="EMBL" id="OQA52258.1"/>
    </source>
</evidence>
<sequence length="47" mass="5607">MNVELRIQNYEFMFREENKDFRLLKAGTEIPEGSTERKSLFALKKQA</sequence>
<dbReference type="EMBL" id="MWBO01000039">
    <property type="protein sequence ID" value="OQA52258.1"/>
    <property type="molecule type" value="Genomic_DNA"/>
</dbReference>
<name>A0A1V5SCN9_9BACT</name>
<organism evidence="1">
    <name type="scientific">candidate division WS2 bacterium ADurb.Bin280</name>
    <dbReference type="NCBI Taxonomy" id="1852829"/>
    <lineage>
        <taxon>Bacteria</taxon>
        <taxon>candidate division WS2</taxon>
    </lineage>
</organism>
<reference evidence="1" key="1">
    <citation type="submission" date="2017-02" db="EMBL/GenBank/DDBJ databases">
        <title>Delving into the versatile metabolic prowess of the omnipresent phylum Bacteroidetes.</title>
        <authorList>
            <person name="Nobu M.K."/>
            <person name="Mei R."/>
            <person name="Narihiro T."/>
            <person name="Kuroda K."/>
            <person name="Liu W.-T."/>
        </authorList>
    </citation>
    <scope>NUCLEOTIDE SEQUENCE</scope>
    <source>
        <strain evidence="1">ADurb.Bin280</strain>
    </source>
</reference>
<dbReference type="Proteomes" id="UP000485367">
    <property type="component" value="Unassembled WGS sequence"/>
</dbReference>
<protein>
    <submittedName>
        <fullName evidence="1">Uncharacterized protein</fullName>
    </submittedName>
</protein>